<dbReference type="Gene3D" id="3.40.190.10">
    <property type="entry name" value="Periplasmic binding protein-like II"/>
    <property type="match status" value="2"/>
</dbReference>
<dbReference type="NCBIfam" id="NF008352">
    <property type="entry name" value="PRK11139.1"/>
    <property type="match status" value="1"/>
</dbReference>
<reference evidence="6 7" key="1">
    <citation type="submission" date="2023-11" db="EMBL/GenBank/DDBJ databases">
        <title>MicrobeMod: A computational toolkit for identifying prokaryotic methylation and restriction-modification with nanopore sequencing.</title>
        <authorList>
            <person name="Crits-Christoph A."/>
            <person name="Kang S.C."/>
            <person name="Lee H."/>
            <person name="Ostrov N."/>
        </authorList>
    </citation>
    <scope>NUCLEOTIDE SEQUENCE [LARGE SCALE GENOMIC DNA]</scope>
    <source>
        <strain evidence="6 7">DSMZ 16071</strain>
    </source>
</reference>
<keyword evidence="2" id="KW-0805">Transcription regulation</keyword>
<dbReference type="Pfam" id="PF03466">
    <property type="entry name" value="LysR_substrate"/>
    <property type="match status" value="1"/>
</dbReference>
<evidence type="ECO:0000313" key="6">
    <source>
        <dbReference type="EMBL" id="WQG86150.1"/>
    </source>
</evidence>
<keyword evidence="7" id="KW-1185">Reference proteome</keyword>
<dbReference type="Proteomes" id="UP001324185">
    <property type="component" value="Chromosome"/>
</dbReference>
<dbReference type="Gene3D" id="1.10.10.10">
    <property type="entry name" value="Winged helix-like DNA-binding domain superfamily/Winged helix DNA-binding domain"/>
    <property type="match status" value="1"/>
</dbReference>
<evidence type="ECO:0000313" key="7">
    <source>
        <dbReference type="Proteomes" id="UP001324185"/>
    </source>
</evidence>
<evidence type="ECO:0000259" key="5">
    <source>
        <dbReference type="PROSITE" id="PS50931"/>
    </source>
</evidence>
<dbReference type="PRINTS" id="PR00039">
    <property type="entry name" value="HTHLYSR"/>
</dbReference>
<sequence length="301" mass="33978">MSRRLPPLNSLRAFEAAARHLSFTKAAEELFVTQAAISHQIKALEDFLGVQLFIRRNRKLLLTDEGQLYWPKIRDIFEKLVNATEQVKAQGATGSLTVCVIPTFATLWLIPRLAEFGELHPEIEVRIKASDVEVDFVREDIDIAIYYGKGEYDGLCCDVLFEEHLTPVCSPDFPQKKNLKTPEDLKNVTLLHDASTEEWRTWLKSADVTGVNLDHGPVFSHSGMVLQAARHGQGIAMGHSVLSQMDIETGRLIAPFDIVVDSGYSYDLVCPENSYDRPKVVAFREWLLSKVNEDMDDDVIF</sequence>
<dbReference type="SUPFAM" id="SSF53850">
    <property type="entry name" value="Periplasmic binding protein-like II"/>
    <property type="match status" value="1"/>
</dbReference>
<dbReference type="SUPFAM" id="SSF46785">
    <property type="entry name" value="Winged helix' DNA-binding domain"/>
    <property type="match status" value="1"/>
</dbReference>
<dbReference type="PANTHER" id="PTHR30537">
    <property type="entry name" value="HTH-TYPE TRANSCRIPTIONAL REGULATOR"/>
    <property type="match status" value="1"/>
</dbReference>
<dbReference type="CDD" id="cd08432">
    <property type="entry name" value="PBP2_GcdR_TrpI_HvrB_AmpR_like"/>
    <property type="match status" value="1"/>
</dbReference>
<dbReference type="PANTHER" id="PTHR30537:SF26">
    <property type="entry name" value="GLYCINE CLEAVAGE SYSTEM TRANSCRIPTIONAL ACTIVATOR"/>
    <property type="match status" value="1"/>
</dbReference>
<dbReference type="Pfam" id="PF00126">
    <property type="entry name" value="HTH_1"/>
    <property type="match status" value="1"/>
</dbReference>
<keyword evidence="3" id="KW-0238">DNA-binding</keyword>
<dbReference type="RefSeq" id="WP_018624178.1">
    <property type="nucleotide sequence ID" value="NZ_CP140158.1"/>
</dbReference>
<name>A0ABZ0X6A8_9GAMM</name>
<keyword evidence="4" id="KW-0804">Transcription</keyword>
<protein>
    <submittedName>
        <fullName evidence="6">Transcriptional regulator GcvA</fullName>
    </submittedName>
</protein>
<dbReference type="InterPro" id="IPR058163">
    <property type="entry name" value="LysR-type_TF_proteobact-type"/>
</dbReference>
<evidence type="ECO:0000256" key="2">
    <source>
        <dbReference type="ARBA" id="ARBA00023015"/>
    </source>
</evidence>
<dbReference type="InterPro" id="IPR000847">
    <property type="entry name" value="LysR_HTH_N"/>
</dbReference>
<dbReference type="InterPro" id="IPR005119">
    <property type="entry name" value="LysR_subst-bd"/>
</dbReference>
<evidence type="ECO:0000256" key="4">
    <source>
        <dbReference type="ARBA" id="ARBA00023163"/>
    </source>
</evidence>
<dbReference type="PROSITE" id="PS50931">
    <property type="entry name" value="HTH_LYSR"/>
    <property type="match status" value="1"/>
</dbReference>
<organism evidence="6 7">
    <name type="scientific">Kangiella aquimarina</name>
    <dbReference type="NCBI Taxonomy" id="261965"/>
    <lineage>
        <taxon>Bacteria</taxon>
        <taxon>Pseudomonadati</taxon>
        <taxon>Pseudomonadota</taxon>
        <taxon>Gammaproteobacteria</taxon>
        <taxon>Kangiellales</taxon>
        <taxon>Kangiellaceae</taxon>
        <taxon>Kangiella</taxon>
    </lineage>
</organism>
<feature type="domain" description="HTH lysR-type" evidence="5">
    <location>
        <begin position="6"/>
        <end position="63"/>
    </location>
</feature>
<proteinExistence type="inferred from homology"/>
<evidence type="ECO:0000256" key="3">
    <source>
        <dbReference type="ARBA" id="ARBA00023125"/>
    </source>
</evidence>
<accession>A0ABZ0X6A8</accession>
<dbReference type="EMBL" id="CP140158">
    <property type="protein sequence ID" value="WQG86150.1"/>
    <property type="molecule type" value="Genomic_DNA"/>
</dbReference>
<comment type="similarity">
    <text evidence="1">Belongs to the LysR transcriptional regulatory family.</text>
</comment>
<dbReference type="InterPro" id="IPR036388">
    <property type="entry name" value="WH-like_DNA-bd_sf"/>
</dbReference>
<gene>
    <name evidence="6" type="ORF">SR900_04470</name>
</gene>
<dbReference type="InterPro" id="IPR036390">
    <property type="entry name" value="WH_DNA-bd_sf"/>
</dbReference>
<evidence type="ECO:0000256" key="1">
    <source>
        <dbReference type="ARBA" id="ARBA00009437"/>
    </source>
</evidence>